<dbReference type="RefSeq" id="WP_013044185.1">
    <property type="nucleotide sequence ID" value="NC_014008.1"/>
</dbReference>
<dbReference type="SUPFAM" id="SSF143456">
    <property type="entry name" value="VC0467-like"/>
    <property type="match status" value="1"/>
</dbReference>
<dbReference type="EMBL" id="CP001998">
    <property type="protein sequence ID" value="ADE55463.1"/>
    <property type="molecule type" value="Genomic_DNA"/>
</dbReference>
<evidence type="ECO:0000313" key="2">
    <source>
        <dbReference type="EMBL" id="ADE55463.1"/>
    </source>
</evidence>
<proteinExistence type="inferred from homology"/>
<dbReference type="HOGENOM" id="CLU_057596_2_1_0"/>
<dbReference type="GO" id="GO:0005829">
    <property type="term" value="C:cytosol"/>
    <property type="evidence" value="ECO:0007669"/>
    <property type="project" value="TreeGrafter"/>
</dbReference>
<keyword evidence="3" id="KW-1185">Reference proteome</keyword>
<dbReference type="STRING" id="583355.Caka_2447"/>
<dbReference type="KEGG" id="caa:Caka_2447"/>
<sequence>MRINRDQSFFSDEGMPPMAGALLLAHPTLLDPNFRRSVVLLTAHEPKEGSLGVIVNRPMGKTLGEYDLELNGSELASVPLYHGGPVAADQLILAAWKWVPDDGTFKLYFGIDADKARSLMQKDRRYQLRGFVGHSGWSAGQLDAELDQESWLVSPLAAEMDSQEGEAVWRTLVAHAKPELRLWAEEPDDPSLN</sequence>
<comment type="similarity">
    <text evidence="1">Belongs to the UPF0301 (AlgH) family.</text>
</comment>
<organism evidence="2 3">
    <name type="scientific">Coraliomargarita akajimensis (strain DSM 45221 / IAM 15411 / JCM 23193 / KCTC 12865 / 04OKA010-24)</name>
    <dbReference type="NCBI Taxonomy" id="583355"/>
    <lineage>
        <taxon>Bacteria</taxon>
        <taxon>Pseudomonadati</taxon>
        <taxon>Verrucomicrobiota</taxon>
        <taxon>Opitutia</taxon>
        <taxon>Puniceicoccales</taxon>
        <taxon>Coraliomargaritaceae</taxon>
        <taxon>Coraliomargarita</taxon>
    </lineage>
</organism>
<reference evidence="2 3" key="1">
    <citation type="journal article" date="2010" name="Stand. Genomic Sci.">
        <title>Complete genome sequence of Coraliomargarita akajimensis type strain (04OKA010-24).</title>
        <authorList>
            <person name="Mavromatis K."/>
            <person name="Abt B."/>
            <person name="Brambilla E."/>
            <person name="Lapidus A."/>
            <person name="Copeland A."/>
            <person name="Deshpande S."/>
            <person name="Nolan M."/>
            <person name="Lucas S."/>
            <person name="Tice H."/>
            <person name="Cheng J.F."/>
            <person name="Han C."/>
            <person name="Detter J.C."/>
            <person name="Woyke T."/>
            <person name="Goodwin L."/>
            <person name="Pitluck S."/>
            <person name="Held B."/>
            <person name="Brettin T."/>
            <person name="Tapia R."/>
            <person name="Ivanova N."/>
            <person name="Mikhailova N."/>
            <person name="Pati A."/>
            <person name="Liolios K."/>
            <person name="Chen A."/>
            <person name="Palaniappan K."/>
            <person name="Land M."/>
            <person name="Hauser L."/>
            <person name="Chang Y.J."/>
            <person name="Jeffries C.D."/>
            <person name="Rohde M."/>
            <person name="Goker M."/>
            <person name="Bristow J."/>
            <person name="Eisen J.A."/>
            <person name="Markowitz V."/>
            <person name="Hugenholtz P."/>
            <person name="Klenk H.P."/>
            <person name="Kyrpides N.C."/>
        </authorList>
    </citation>
    <scope>NUCLEOTIDE SEQUENCE [LARGE SCALE GENOMIC DNA]</scope>
    <source>
        <strain evidence="3">DSM 45221 / IAM 15411 / JCM 23193 / KCTC 12865</strain>
    </source>
</reference>
<dbReference type="AlphaFoldDB" id="D5ENI7"/>
<dbReference type="Pfam" id="PF02622">
    <property type="entry name" value="DUF179"/>
    <property type="match status" value="1"/>
</dbReference>
<dbReference type="Gene3D" id="3.40.1740.10">
    <property type="entry name" value="VC0467-like"/>
    <property type="match status" value="1"/>
</dbReference>
<dbReference type="Proteomes" id="UP000000925">
    <property type="component" value="Chromosome"/>
</dbReference>
<name>D5ENI7_CORAD</name>
<protein>
    <submittedName>
        <fullName evidence="2">Uncharacterized protein</fullName>
    </submittedName>
</protein>
<evidence type="ECO:0000313" key="3">
    <source>
        <dbReference type="Proteomes" id="UP000000925"/>
    </source>
</evidence>
<dbReference type="PANTHER" id="PTHR30327">
    <property type="entry name" value="UNCHARACTERIZED PROTEIN YQGE"/>
    <property type="match status" value="1"/>
</dbReference>
<dbReference type="PANTHER" id="PTHR30327:SF1">
    <property type="entry name" value="UPF0301 PROTEIN YQGE"/>
    <property type="match status" value="1"/>
</dbReference>
<dbReference type="InterPro" id="IPR003774">
    <property type="entry name" value="AlgH-like"/>
</dbReference>
<gene>
    <name evidence="2" type="ordered locus">Caka_2447</name>
</gene>
<evidence type="ECO:0000256" key="1">
    <source>
        <dbReference type="ARBA" id="ARBA00009600"/>
    </source>
</evidence>
<dbReference type="eggNOG" id="COG1678">
    <property type="taxonomic scope" value="Bacteria"/>
</dbReference>
<accession>D5ENI7</accession>